<reference evidence="9" key="1">
    <citation type="submission" date="2006-12" db="EMBL/GenBank/DDBJ databases">
        <title>Complete sequence of Pyrobaculum islandicum DSM 4184.</title>
        <authorList>
            <person name="Copeland A."/>
            <person name="Lucas S."/>
            <person name="Lapidus A."/>
            <person name="Barry K."/>
            <person name="Detter J.C."/>
            <person name="Glavina del Rio T."/>
            <person name="Dalin E."/>
            <person name="Tice H."/>
            <person name="Pitluck S."/>
            <person name="Meincke L."/>
            <person name="Brettin T."/>
            <person name="Bruce D."/>
            <person name="Han C."/>
            <person name="Tapia R."/>
            <person name="Gilna P."/>
            <person name="Schmutz J."/>
            <person name="Larimer F."/>
            <person name="Land M."/>
            <person name="Hauser L."/>
            <person name="Kyrpides N."/>
            <person name="Mikhailova N."/>
            <person name="Cozen A.E."/>
            <person name="Fitz-Gibbon S.T."/>
            <person name="House C.H."/>
            <person name="Saltikov C."/>
            <person name="Lowe T."/>
            <person name="Richardson P."/>
        </authorList>
    </citation>
    <scope>NUCLEOTIDE SEQUENCE [LARGE SCALE GENOMIC DNA]</scope>
    <source>
        <strain evidence="9">DSM 4184</strain>
    </source>
</reference>
<dbReference type="OrthoDB" id="50379at2157"/>
<gene>
    <name evidence="9" type="ordered locus">Pisl_1604</name>
</gene>
<evidence type="ECO:0000256" key="6">
    <source>
        <dbReference type="ARBA" id="ARBA00023136"/>
    </source>
</evidence>
<feature type="transmembrane region" description="Helical" evidence="7">
    <location>
        <begin position="115"/>
        <end position="134"/>
    </location>
</feature>
<dbReference type="GeneID" id="4618250"/>
<protein>
    <submittedName>
        <fullName evidence="9">Binding-protein-dependent transport systems inner membrane component</fullName>
    </submittedName>
</protein>
<dbReference type="Proteomes" id="UP000002595">
    <property type="component" value="Chromosome"/>
</dbReference>
<keyword evidence="2 7" id="KW-0813">Transport</keyword>
<organism evidence="9 10">
    <name type="scientific">Pyrobaculum islandicum (strain DSM 4184 / JCM 9189 / GEO3)</name>
    <dbReference type="NCBI Taxonomy" id="384616"/>
    <lineage>
        <taxon>Archaea</taxon>
        <taxon>Thermoproteota</taxon>
        <taxon>Thermoprotei</taxon>
        <taxon>Thermoproteales</taxon>
        <taxon>Thermoproteaceae</taxon>
        <taxon>Pyrobaculum</taxon>
    </lineage>
</organism>
<dbReference type="SUPFAM" id="SSF161098">
    <property type="entry name" value="MetI-like"/>
    <property type="match status" value="1"/>
</dbReference>
<evidence type="ECO:0000313" key="9">
    <source>
        <dbReference type="EMBL" id="ABL88758.1"/>
    </source>
</evidence>
<feature type="transmembrane region" description="Helical" evidence="7">
    <location>
        <begin position="155"/>
        <end position="176"/>
    </location>
</feature>
<evidence type="ECO:0000256" key="3">
    <source>
        <dbReference type="ARBA" id="ARBA00022475"/>
    </source>
</evidence>
<dbReference type="RefSeq" id="WP_011763333.1">
    <property type="nucleotide sequence ID" value="NC_008701.1"/>
</dbReference>
<dbReference type="HOGENOM" id="CLU_046113_1_3_2"/>
<feature type="domain" description="ABC transmembrane type-1" evidence="8">
    <location>
        <begin position="48"/>
        <end position="233"/>
    </location>
</feature>
<dbReference type="Pfam" id="PF00528">
    <property type="entry name" value="BPD_transp_1"/>
    <property type="match status" value="1"/>
</dbReference>
<keyword evidence="4 7" id="KW-0812">Transmembrane</keyword>
<dbReference type="InterPro" id="IPR035906">
    <property type="entry name" value="MetI-like_sf"/>
</dbReference>
<sequence>MKYYITALVALFILWQILAYVINKPYLPLFTDVVIYMAEDAQILLRNLVATLARVFISVAIALVIGFVGGLAATWLSERVSANLLRAAILLTYPIPHVALLPILLHLFGIETSKIVLMSLIAFYPIALSVMEWTQRFPRDLATLIHIMGGGRRDIVKYVVMPSALPGILTGLKIAFNTAYSVSFIAESLALTDGLGALIYDSWHRLDYLQMYAAILTLSGAGVATYALMSLLERKLIKWA</sequence>
<evidence type="ECO:0000256" key="2">
    <source>
        <dbReference type="ARBA" id="ARBA00022448"/>
    </source>
</evidence>
<keyword evidence="3" id="KW-1003">Cell membrane</keyword>
<dbReference type="PROSITE" id="PS50928">
    <property type="entry name" value="ABC_TM1"/>
    <property type="match status" value="1"/>
</dbReference>
<dbReference type="GO" id="GO:0005886">
    <property type="term" value="C:plasma membrane"/>
    <property type="evidence" value="ECO:0007669"/>
    <property type="project" value="UniProtKB-SubCell"/>
</dbReference>
<keyword evidence="10" id="KW-1185">Reference proteome</keyword>
<dbReference type="CDD" id="cd06261">
    <property type="entry name" value="TM_PBP2"/>
    <property type="match status" value="1"/>
</dbReference>
<evidence type="ECO:0000259" key="8">
    <source>
        <dbReference type="PROSITE" id="PS50928"/>
    </source>
</evidence>
<dbReference type="InterPro" id="IPR000515">
    <property type="entry name" value="MetI-like"/>
</dbReference>
<name>A1RUX6_PYRIL</name>
<accession>A1RUX6</accession>
<evidence type="ECO:0000256" key="5">
    <source>
        <dbReference type="ARBA" id="ARBA00022989"/>
    </source>
</evidence>
<comment type="subcellular location">
    <subcellularLocation>
        <location evidence="1 7">Cell membrane</location>
        <topology evidence="1 7">Multi-pass membrane protein</topology>
    </subcellularLocation>
</comment>
<proteinExistence type="inferred from homology"/>
<feature type="transmembrane region" description="Helical" evidence="7">
    <location>
        <begin position="55"/>
        <end position="76"/>
    </location>
</feature>
<feature type="transmembrane region" description="Helical" evidence="7">
    <location>
        <begin position="212"/>
        <end position="232"/>
    </location>
</feature>
<evidence type="ECO:0000256" key="1">
    <source>
        <dbReference type="ARBA" id="ARBA00004651"/>
    </source>
</evidence>
<dbReference type="KEGG" id="pis:Pisl_1604"/>
<dbReference type="eggNOG" id="arCOG00169">
    <property type="taxonomic scope" value="Archaea"/>
</dbReference>
<comment type="similarity">
    <text evidence="7">Belongs to the binding-protein-dependent transport system permease family.</text>
</comment>
<evidence type="ECO:0000256" key="7">
    <source>
        <dbReference type="RuleBase" id="RU363032"/>
    </source>
</evidence>
<keyword evidence="6 7" id="KW-0472">Membrane</keyword>
<evidence type="ECO:0000256" key="4">
    <source>
        <dbReference type="ARBA" id="ARBA00022692"/>
    </source>
</evidence>
<dbReference type="PANTHER" id="PTHR30151">
    <property type="entry name" value="ALKANE SULFONATE ABC TRANSPORTER-RELATED, MEMBRANE SUBUNIT"/>
    <property type="match status" value="1"/>
</dbReference>
<dbReference type="Gene3D" id="1.10.3720.10">
    <property type="entry name" value="MetI-like"/>
    <property type="match status" value="1"/>
</dbReference>
<dbReference type="AlphaFoldDB" id="A1RUX6"/>
<dbReference type="PANTHER" id="PTHR30151:SF0">
    <property type="entry name" value="ABC TRANSPORTER PERMEASE PROTEIN MJ0413-RELATED"/>
    <property type="match status" value="1"/>
</dbReference>
<dbReference type="STRING" id="384616.Pisl_1604"/>
<dbReference type="GO" id="GO:0055085">
    <property type="term" value="P:transmembrane transport"/>
    <property type="evidence" value="ECO:0007669"/>
    <property type="project" value="InterPro"/>
</dbReference>
<dbReference type="EMBL" id="CP000504">
    <property type="protein sequence ID" value="ABL88758.1"/>
    <property type="molecule type" value="Genomic_DNA"/>
</dbReference>
<keyword evidence="5 7" id="KW-1133">Transmembrane helix</keyword>
<feature type="transmembrane region" description="Helical" evidence="7">
    <location>
        <begin position="88"/>
        <end position="109"/>
    </location>
</feature>
<evidence type="ECO:0000313" key="10">
    <source>
        <dbReference type="Proteomes" id="UP000002595"/>
    </source>
</evidence>